<dbReference type="EMBL" id="JASPKZ010010677">
    <property type="protein sequence ID" value="KAJ9573820.1"/>
    <property type="molecule type" value="Genomic_DNA"/>
</dbReference>
<feature type="non-terminal residue" evidence="1">
    <location>
        <position position="98"/>
    </location>
</feature>
<gene>
    <name evidence="1" type="ORF">L9F63_008802</name>
</gene>
<evidence type="ECO:0000313" key="1">
    <source>
        <dbReference type="EMBL" id="KAJ9573820.1"/>
    </source>
</evidence>
<feature type="non-terminal residue" evidence="1">
    <location>
        <position position="1"/>
    </location>
</feature>
<reference evidence="1" key="1">
    <citation type="journal article" date="2023" name="IScience">
        <title>Live-bearing cockroach genome reveals convergent evolutionary mechanisms linked to viviparity in insects and beyond.</title>
        <authorList>
            <person name="Fouks B."/>
            <person name="Harrison M.C."/>
            <person name="Mikhailova A.A."/>
            <person name="Marchal E."/>
            <person name="English S."/>
            <person name="Carruthers M."/>
            <person name="Jennings E.C."/>
            <person name="Chiamaka E.L."/>
            <person name="Frigard R.A."/>
            <person name="Pippel M."/>
            <person name="Attardo G.M."/>
            <person name="Benoit J.B."/>
            <person name="Bornberg-Bauer E."/>
            <person name="Tobe S.S."/>
        </authorList>
    </citation>
    <scope>NUCLEOTIDE SEQUENCE</scope>
    <source>
        <strain evidence="1">Stay&amp;Tobe</strain>
    </source>
</reference>
<proteinExistence type="predicted"/>
<evidence type="ECO:0000313" key="2">
    <source>
        <dbReference type="Proteomes" id="UP001233999"/>
    </source>
</evidence>
<reference evidence="1" key="2">
    <citation type="submission" date="2023-05" db="EMBL/GenBank/DDBJ databases">
        <authorList>
            <person name="Fouks B."/>
        </authorList>
    </citation>
    <scope>NUCLEOTIDE SEQUENCE</scope>
    <source>
        <strain evidence="1">Stay&amp;Tobe</strain>
        <tissue evidence="1">Testes</tissue>
    </source>
</reference>
<accession>A0AAD8E184</accession>
<keyword evidence="2" id="KW-1185">Reference proteome</keyword>
<name>A0AAD8E184_DIPPU</name>
<dbReference type="AlphaFoldDB" id="A0AAD8E184"/>
<dbReference type="Proteomes" id="UP001233999">
    <property type="component" value="Unassembled WGS sequence"/>
</dbReference>
<comment type="caution">
    <text evidence="1">The sequence shown here is derived from an EMBL/GenBank/DDBJ whole genome shotgun (WGS) entry which is preliminary data.</text>
</comment>
<sequence>RRIETQAKNVASKLLLFNYIELLFFHGFSENIRHGKDKTLSKSMPMVTLKKSRELRLYKKKRQENPILVIIRYGSQLECNFMPSSKAKKIPLSSSALR</sequence>
<organism evidence="1 2">
    <name type="scientific">Diploptera punctata</name>
    <name type="common">Pacific beetle cockroach</name>
    <dbReference type="NCBI Taxonomy" id="6984"/>
    <lineage>
        <taxon>Eukaryota</taxon>
        <taxon>Metazoa</taxon>
        <taxon>Ecdysozoa</taxon>
        <taxon>Arthropoda</taxon>
        <taxon>Hexapoda</taxon>
        <taxon>Insecta</taxon>
        <taxon>Pterygota</taxon>
        <taxon>Neoptera</taxon>
        <taxon>Polyneoptera</taxon>
        <taxon>Dictyoptera</taxon>
        <taxon>Blattodea</taxon>
        <taxon>Blaberoidea</taxon>
        <taxon>Blaberidae</taxon>
        <taxon>Diplopterinae</taxon>
        <taxon>Diploptera</taxon>
    </lineage>
</organism>
<protein>
    <submittedName>
        <fullName evidence="1">Uncharacterized protein</fullName>
    </submittedName>
</protein>